<name>A0A0V1HE54_9BILA</name>
<organism evidence="1 2">
    <name type="scientific">Trichinella zimbabwensis</name>
    <dbReference type="NCBI Taxonomy" id="268475"/>
    <lineage>
        <taxon>Eukaryota</taxon>
        <taxon>Metazoa</taxon>
        <taxon>Ecdysozoa</taxon>
        <taxon>Nematoda</taxon>
        <taxon>Enoplea</taxon>
        <taxon>Dorylaimia</taxon>
        <taxon>Trichinellida</taxon>
        <taxon>Trichinellidae</taxon>
        <taxon>Trichinella</taxon>
    </lineage>
</organism>
<protein>
    <submittedName>
        <fullName evidence="1">Uncharacterized protein</fullName>
    </submittedName>
</protein>
<proteinExistence type="predicted"/>
<reference evidence="1 2" key="1">
    <citation type="submission" date="2015-01" db="EMBL/GenBank/DDBJ databases">
        <title>Evolution of Trichinella species and genotypes.</title>
        <authorList>
            <person name="Korhonen P.K."/>
            <person name="Edoardo P."/>
            <person name="Giuseppe L.R."/>
            <person name="Gasser R.B."/>
        </authorList>
    </citation>
    <scope>NUCLEOTIDE SEQUENCE [LARGE SCALE GENOMIC DNA]</scope>
    <source>
        <strain evidence="1">ISS1029</strain>
    </source>
</reference>
<dbReference type="Proteomes" id="UP000055024">
    <property type="component" value="Unassembled WGS sequence"/>
</dbReference>
<accession>A0A0V1HE54</accession>
<dbReference type="EMBL" id="JYDP01000079">
    <property type="protein sequence ID" value="KRZ08925.1"/>
    <property type="molecule type" value="Genomic_DNA"/>
</dbReference>
<keyword evidence="2" id="KW-1185">Reference proteome</keyword>
<comment type="caution">
    <text evidence="1">The sequence shown here is derived from an EMBL/GenBank/DDBJ whole genome shotgun (WGS) entry which is preliminary data.</text>
</comment>
<evidence type="ECO:0000313" key="1">
    <source>
        <dbReference type="EMBL" id="KRZ08925.1"/>
    </source>
</evidence>
<dbReference type="AlphaFoldDB" id="A0A0V1HE54"/>
<gene>
    <name evidence="1" type="ORF">T11_5447</name>
</gene>
<evidence type="ECO:0000313" key="2">
    <source>
        <dbReference type="Proteomes" id="UP000055024"/>
    </source>
</evidence>
<sequence length="75" mass="8146">MPRQVERHGELIHSGPDSAFMNVWRKIPHAHGNSPHSVTAGFYIDAGQTQPGIQLTTSTLPTFTNNHINGGAMPD</sequence>